<organism evidence="3 4">
    <name type="scientific">Candidatus Kaiserbacteria bacterium RIFCSPHIGHO2_02_FULL_49_11</name>
    <dbReference type="NCBI Taxonomy" id="1798489"/>
    <lineage>
        <taxon>Bacteria</taxon>
        <taxon>Candidatus Kaiseribacteriota</taxon>
    </lineage>
</organism>
<dbReference type="Proteomes" id="UP000177659">
    <property type="component" value="Unassembled WGS sequence"/>
</dbReference>
<evidence type="ECO:0000256" key="1">
    <source>
        <dbReference type="ARBA" id="ARBA00022801"/>
    </source>
</evidence>
<comment type="caution">
    <text evidence="3">The sequence shown here is derived from an EMBL/GenBank/DDBJ whole genome shotgun (WGS) entry which is preliminary data.</text>
</comment>
<protein>
    <recommendedName>
        <fullName evidence="2">CBM-cenC domain-containing protein</fullName>
    </recommendedName>
</protein>
<dbReference type="EMBL" id="MFLC01000007">
    <property type="protein sequence ID" value="OGG55259.1"/>
    <property type="molecule type" value="Genomic_DNA"/>
</dbReference>
<accession>A0A1F6D1F3</accession>
<evidence type="ECO:0000259" key="2">
    <source>
        <dbReference type="Pfam" id="PF02018"/>
    </source>
</evidence>
<name>A0A1F6D1F3_9BACT</name>
<sequence length="141" mass="16002">MNRQHGGLPVDWLKGRWGTNTTVFTYPILGHASDKAARIDMTEHTSGDAKWYFAHVPTTPGVTYDFSNWYRSNVSTYLTAQYQKTDGTYLYQDLALLPPVTDWTQTSVQFTPPSGTISTTIFHLINQVGWLETDTFFLAEN</sequence>
<feature type="domain" description="CBM-cenC" evidence="2">
    <location>
        <begin position="59"/>
        <end position="122"/>
    </location>
</feature>
<dbReference type="AlphaFoldDB" id="A0A1F6D1F3"/>
<dbReference type="Pfam" id="PF02018">
    <property type="entry name" value="CBM_4_9"/>
    <property type="match status" value="1"/>
</dbReference>
<reference evidence="3 4" key="1">
    <citation type="journal article" date="2016" name="Nat. Commun.">
        <title>Thousands of microbial genomes shed light on interconnected biogeochemical processes in an aquifer system.</title>
        <authorList>
            <person name="Anantharaman K."/>
            <person name="Brown C.T."/>
            <person name="Hug L.A."/>
            <person name="Sharon I."/>
            <person name="Castelle C.J."/>
            <person name="Probst A.J."/>
            <person name="Thomas B.C."/>
            <person name="Singh A."/>
            <person name="Wilkins M.J."/>
            <person name="Karaoz U."/>
            <person name="Brodie E.L."/>
            <person name="Williams K.H."/>
            <person name="Hubbard S.S."/>
            <person name="Banfield J.F."/>
        </authorList>
    </citation>
    <scope>NUCLEOTIDE SEQUENCE [LARGE SCALE GENOMIC DNA]</scope>
</reference>
<evidence type="ECO:0000313" key="4">
    <source>
        <dbReference type="Proteomes" id="UP000177659"/>
    </source>
</evidence>
<proteinExistence type="predicted"/>
<gene>
    <name evidence="3" type="ORF">A3D62_02415</name>
</gene>
<dbReference type="GO" id="GO:0016798">
    <property type="term" value="F:hydrolase activity, acting on glycosyl bonds"/>
    <property type="evidence" value="ECO:0007669"/>
    <property type="project" value="InterPro"/>
</dbReference>
<dbReference type="Gene3D" id="2.60.120.260">
    <property type="entry name" value="Galactose-binding domain-like"/>
    <property type="match status" value="1"/>
</dbReference>
<evidence type="ECO:0000313" key="3">
    <source>
        <dbReference type="EMBL" id="OGG55259.1"/>
    </source>
</evidence>
<keyword evidence="1" id="KW-0378">Hydrolase</keyword>
<dbReference type="InterPro" id="IPR003305">
    <property type="entry name" value="CenC_carb-bd"/>
</dbReference>